<dbReference type="RefSeq" id="WP_024724678.1">
    <property type="nucleotide sequence ID" value="NZ_BAABZG010000001.1"/>
</dbReference>
<reference evidence="1" key="1">
    <citation type="submission" date="2023-01" db="EMBL/GenBank/DDBJ databases">
        <title>Human gut microbiome strain richness.</title>
        <authorList>
            <person name="Chen-Liaw A."/>
        </authorList>
    </citation>
    <scope>NUCLEOTIDE SEQUENCE</scope>
    <source>
        <strain evidence="1">1001287st1_F4_1001285I_161205</strain>
    </source>
</reference>
<evidence type="ECO:0000313" key="1">
    <source>
        <dbReference type="EMBL" id="MDB7934488.1"/>
    </source>
</evidence>
<gene>
    <name evidence="1" type="ORF">PNE06_15495</name>
</gene>
<proteinExistence type="predicted"/>
<accession>A0AAW6CG28</accession>
<evidence type="ECO:0000313" key="2">
    <source>
        <dbReference type="Proteomes" id="UP001211173"/>
    </source>
</evidence>
<dbReference type="AlphaFoldDB" id="A0AAW6CG28"/>
<name>A0AAW6CG28_FLAPL</name>
<sequence length="111" mass="12190">MGAPGFKDLVAADISAAFLNGQEFADTHTIDGKPMTVVVDENELLERDKSKMGIQVDGTYKARRLIYVAKEEYGPRPAHGKQLDFDGRLFRVADCTEEAGMLAITLEAVRS</sequence>
<organism evidence="1 2">
    <name type="scientific">Flavonifractor plautii</name>
    <name type="common">Fusobacterium plautii</name>
    <dbReference type="NCBI Taxonomy" id="292800"/>
    <lineage>
        <taxon>Bacteria</taxon>
        <taxon>Bacillati</taxon>
        <taxon>Bacillota</taxon>
        <taxon>Clostridia</taxon>
        <taxon>Eubacteriales</taxon>
        <taxon>Oscillospiraceae</taxon>
        <taxon>Flavonifractor</taxon>
    </lineage>
</organism>
<dbReference type="Proteomes" id="UP001211173">
    <property type="component" value="Unassembled WGS sequence"/>
</dbReference>
<protein>
    <submittedName>
        <fullName evidence="1">Uncharacterized protein</fullName>
    </submittedName>
</protein>
<comment type="caution">
    <text evidence="1">The sequence shown here is derived from an EMBL/GenBank/DDBJ whole genome shotgun (WGS) entry which is preliminary data.</text>
</comment>
<dbReference type="EMBL" id="JAQLWV010000025">
    <property type="protein sequence ID" value="MDB7934488.1"/>
    <property type="molecule type" value="Genomic_DNA"/>
</dbReference>